<evidence type="ECO:0000256" key="3">
    <source>
        <dbReference type="SAM" id="SignalP"/>
    </source>
</evidence>
<dbReference type="InterPro" id="IPR010819">
    <property type="entry name" value="AGE/CE"/>
</dbReference>
<name>A0A1I5Y984_9BACT</name>
<evidence type="ECO:0000313" key="5">
    <source>
        <dbReference type="Proteomes" id="UP000199031"/>
    </source>
</evidence>
<dbReference type="EMBL" id="FOXQ01000011">
    <property type="protein sequence ID" value="SFQ40748.1"/>
    <property type="molecule type" value="Genomic_DNA"/>
</dbReference>
<dbReference type="RefSeq" id="WP_090661189.1">
    <property type="nucleotide sequence ID" value="NZ_FOXQ01000011.1"/>
</dbReference>
<evidence type="ECO:0000256" key="1">
    <source>
        <dbReference type="ARBA" id="ARBA00008558"/>
    </source>
</evidence>
<feature type="chain" id="PRO_5011653571" evidence="3">
    <location>
        <begin position="19"/>
        <end position="442"/>
    </location>
</feature>
<organism evidence="4 5">
    <name type="scientific">Parafilimonas terrae</name>
    <dbReference type="NCBI Taxonomy" id="1465490"/>
    <lineage>
        <taxon>Bacteria</taxon>
        <taxon>Pseudomonadati</taxon>
        <taxon>Bacteroidota</taxon>
        <taxon>Chitinophagia</taxon>
        <taxon>Chitinophagales</taxon>
        <taxon>Chitinophagaceae</taxon>
        <taxon>Parafilimonas</taxon>
    </lineage>
</organism>
<evidence type="ECO:0000313" key="4">
    <source>
        <dbReference type="EMBL" id="SFQ40748.1"/>
    </source>
</evidence>
<dbReference type="GO" id="GO:0016853">
    <property type="term" value="F:isomerase activity"/>
    <property type="evidence" value="ECO:0007669"/>
    <property type="project" value="UniProtKB-KW"/>
</dbReference>
<keyword evidence="5" id="KW-1185">Reference proteome</keyword>
<dbReference type="SUPFAM" id="SSF48208">
    <property type="entry name" value="Six-hairpin glycosidases"/>
    <property type="match status" value="1"/>
</dbReference>
<feature type="signal peptide" evidence="3">
    <location>
        <begin position="1"/>
        <end position="18"/>
    </location>
</feature>
<dbReference type="STRING" id="1465490.SAMN05444277_11140"/>
<dbReference type="OrthoDB" id="5141876at2"/>
<dbReference type="Pfam" id="PF07221">
    <property type="entry name" value="GlcNAc_2-epim"/>
    <property type="match status" value="1"/>
</dbReference>
<dbReference type="InterPro" id="IPR012341">
    <property type="entry name" value="6hp_glycosidase-like_sf"/>
</dbReference>
<gene>
    <name evidence="4" type="ORF">SAMN05444277_11140</name>
</gene>
<dbReference type="Gene3D" id="1.50.10.10">
    <property type="match status" value="1"/>
</dbReference>
<keyword evidence="3" id="KW-0732">Signal</keyword>
<proteinExistence type="inferred from homology"/>
<comment type="similarity">
    <text evidence="1">Belongs to the N-acylglucosamine 2-epimerase family.</text>
</comment>
<dbReference type="PANTHER" id="PTHR15108">
    <property type="entry name" value="N-ACYLGLUCOSAMINE-2-EPIMERASE"/>
    <property type="match status" value="1"/>
</dbReference>
<keyword evidence="2" id="KW-0413">Isomerase</keyword>
<dbReference type="GO" id="GO:0005975">
    <property type="term" value="P:carbohydrate metabolic process"/>
    <property type="evidence" value="ECO:0007669"/>
    <property type="project" value="InterPro"/>
</dbReference>
<evidence type="ECO:0000256" key="2">
    <source>
        <dbReference type="ARBA" id="ARBA00023235"/>
    </source>
</evidence>
<protein>
    <submittedName>
        <fullName evidence="4">Mannobiose 2-epimerase</fullName>
    </submittedName>
</protein>
<sequence>MLLRLSFIVLLLPVLSSAQTTNPDSIAAQMQYAAKQGLLDEYYPRNIDTLYGGYLSSFTYDFKPSGTQDKMIVTQARHIWSTAKAAMFYKDTAYISMSRHGFYFLRDKMWDATYGGFYNLVARDGTPKSKVKEAYGNAFAVYGLSAYYECSHDTAALNLAKAGFMWLEKNSHDPVYKGYYQHLNRDGSHIIRTADIQSASDIGYKDQNSSIHLLEALTELYKVWPDSLVRIRLEEMLKLIRDKIVTDRGNLQLFFTYDWKPVSFRDSSEQSILKHKYLDHVSFGHDVETAYLLQEASEALYGKADDKTLAIGKKMVDHALNNGWDNSLGGFYDEGYYFKDKPGCTIINKSKNWWAQAEALNTLQMFSYMYPDDAMQYKQKFFKEWQYAQTYLVDHEHGDWYEEGLDNEPKRKTALKAHIWKGTYHVFRALMNCINRVENDAQ</sequence>
<accession>A0A1I5Y984</accession>
<dbReference type="InterPro" id="IPR008928">
    <property type="entry name" value="6-hairpin_glycosidase_sf"/>
</dbReference>
<dbReference type="AlphaFoldDB" id="A0A1I5Y984"/>
<dbReference type="Proteomes" id="UP000199031">
    <property type="component" value="Unassembled WGS sequence"/>
</dbReference>
<reference evidence="4 5" key="1">
    <citation type="submission" date="2016-10" db="EMBL/GenBank/DDBJ databases">
        <authorList>
            <person name="de Groot N.N."/>
        </authorList>
    </citation>
    <scope>NUCLEOTIDE SEQUENCE [LARGE SCALE GENOMIC DNA]</scope>
    <source>
        <strain evidence="4 5">DSM 28286</strain>
    </source>
</reference>